<dbReference type="InterPro" id="IPR003439">
    <property type="entry name" value="ABC_transporter-like_ATP-bd"/>
</dbReference>
<evidence type="ECO:0000313" key="10">
    <source>
        <dbReference type="Proteomes" id="UP000179157"/>
    </source>
</evidence>
<evidence type="ECO:0000256" key="2">
    <source>
        <dbReference type="ARBA" id="ARBA00022448"/>
    </source>
</evidence>
<evidence type="ECO:0000259" key="8">
    <source>
        <dbReference type="PROSITE" id="PS50893"/>
    </source>
</evidence>
<dbReference type="CDD" id="cd03230">
    <property type="entry name" value="ABC_DR_subfamily_A"/>
    <property type="match status" value="1"/>
</dbReference>
<keyword evidence="2" id="KW-0813">Transport</keyword>
<feature type="domain" description="ABC transporter" evidence="8">
    <location>
        <begin position="4"/>
        <end position="233"/>
    </location>
</feature>
<organism evidence="9 10">
    <name type="scientific">Fraserbacteria sp. (strain RBG_16_55_9)</name>
    <dbReference type="NCBI Taxonomy" id="1817864"/>
    <lineage>
        <taxon>Bacteria</taxon>
        <taxon>Candidatus Fraseribacteriota</taxon>
    </lineage>
</organism>
<keyword evidence="7" id="KW-0472">Membrane</keyword>
<reference evidence="9 10" key="1">
    <citation type="journal article" date="2016" name="Nat. Commun.">
        <title>Thousands of microbial genomes shed light on interconnected biogeochemical processes in an aquifer system.</title>
        <authorList>
            <person name="Anantharaman K."/>
            <person name="Brown C.T."/>
            <person name="Hug L.A."/>
            <person name="Sharon I."/>
            <person name="Castelle C.J."/>
            <person name="Probst A.J."/>
            <person name="Thomas B.C."/>
            <person name="Singh A."/>
            <person name="Wilkins M.J."/>
            <person name="Karaoz U."/>
            <person name="Brodie E.L."/>
            <person name="Williams K.H."/>
            <person name="Hubbard S.S."/>
            <person name="Banfield J.F."/>
        </authorList>
    </citation>
    <scope>NUCLEOTIDE SEQUENCE [LARGE SCALE GENOMIC DNA]</scope>
    <source>
        <strain evidence="10">RBG_16_55_9</strain>
    </source>
</reference>
<comment type="subcellular location">
    <subcellularLocation>
        <location evidence="1">Cell membrane</location>
    </subcellularLocation>
</comment>
<dbReference type="PANTHER" id="PTHR42711">
    <property type="entry name" value="ABC TRANSPORTER ATP-BINDING PROTEIN"/>
    <property type="match status" value="1"/>
</dbReference>
<dbReference type="PANTHER" id="PTHR42711:SF16">
    <property type="entry name" value="ABC TRANSPORTER ATP-BINDING PROTEIN"/>
    <property type="match status" value="1"/>
</dbReference>
<evidence type="ECO:0000256" key="1">
    <source>
        <dbReference type="ARBA" id="ARBA00004236"/>
    </source>
</evidence>
<dbReference type="GO" id="GO:0005524">
    <property type="term" value="F:ATP binding"/>
    <property type="evidence" value="ECO:0007669"/>
    <property type="project" value="UniProtKB-KW"/>
</dbReference>
<dbReference type="SMART" id="SM00382">
    <property type="entry name" value="AAA"/>
    <property type="match status" value="1"/>
</dbReference>
<dbReference type="GO" id="GO:0016887">
    <property type="term" value="F:ATP hydrolysis activity"/>
    <property type="evidence" value="ECO:0007669"/>
    <property type="project" value="InterPro"/>
</dbReference>
<evidence type="ECO:0000313" key="9">
    <source>
        <dbReference type="EMBL" id="OGF57029.1"/>
    </source>
</evidence>
<evidence type="ECO:0000256" key="5">
    <source>
        <dbReference type="ARBA" id="ARBA00022840"/>
    </source>
</evidence>
<dbReference type="InterPro" id="IPR027417">
    <property type="entry name" value="P-loop_NTPase"/>
</dbReference>
<comment type="caution">
    <text evidence="9">The sequence shown here is derived from an EMBL/GenBank/DDBJ whole genome shotgun (WGS) entry which is preliminary data.</text>
</comment>
<dbReference type="PROSITE" id="PS50893">
    <property type="entry name" value="ABC_TRANSPORTER_2"/>
    <property type="match status" value="1"/>
</dbReference>
<dbReference type="EMBL" id="MFGX01000021">
    <property type="protein sequence ID" value="OGF57029.1"/>
    <property type="molecule type" value="Genomic_DNA"/>
</dbReference>
<dbReference type="Pfam" id="PF00005">
    <property type="entry name" value="ABC_tran"/>
    <property type="match status" value="1"/>
</dbReference>
<accession>A0A1F5V0S8</accession>
<evidence type="ECO:0000256" key="3">
    <source>
        <dbReference type="ARBA" id="ARBA00022475"/>
    </source>
</evidence>
<dbReference type="Gene3D" id="3.40.50.300">
    <property type="entry name" value="P-loop containing nucleotide triphosphate hydrolases"/>
    <property type="match status" value="1"/>
</dbReference>
<dbReference type="SUPFAM" id="SSF52540">
    <property type="entry name" value="P-loop containing nucleoside triphosphate hydrolases"/>
    <property type="match status" value="1"/>
</dbReference>
<evidence type="ECO:0000256" key="6">
    <source>
        <dbReference type="ARBA" id="ARBA00022967"/>
    </source>
</evidence>
<dbReference type="InterPro" id="IPR003593">
    <property type="entry name" value="AAA+_ATPase"/>
</dbReference>
<evidence type="ECO:0000256" key="7">
    <source>
        <dbReference type="ARBA" id="ARBA00023136"/>
    </source>
</evidence>
<protein>
    <recommendedName>
        <fullName evidence="8">ABC transporter domain-containing protein</fullName>
    </recommendedName>
</protein>
<keyword evidence="5" id="KW-0067">ATP-binding</keyword>
<proteinExistence type="predicted"/>
<dbReference type="AlphaFoldDB" id="A0A1F5V0S8"/>
<name>A0A1F5V0S8_FRAXR</name>
<keyword evidence="6" id="KW-1278">Translocase</keyword>
<sequence length="308" mass="34703">MKAISVEGLIKNYSSVRAVDRIDFDVGAGEIFGMLGPNGAGKTTTIECIEGLRNPDGGTIRVLGLDPQREGYELRERIGVQLQATALYERIRVREALKLFASFYRARSPWADDWEKLIEPLGLADKMSSYYHTLSGGQKQRLHIALALVHDPEILFLDELTTGLDPQARRAMWQLIKEIRDRGKTVFLTTHYMEEAEQLCDRVAILDHGRILALDSPADLIASLGGENRILFTLEDPYDVDCFQEIPHVSRVERIDSQVALYSSQSSKVLLELIKRADVSGWSLHDLHVQRATLEDVFLTLTGRALRE</sequence>
<evidence type="ECO:0000256" key="4">
    <source>
        <dbReference type="ARBA" id="ARBA00022741"/>
    </source>
</evidence>
<keyword evidence="3" id="KW-1003">Cell membrane</keyword>
<dbReference type="InterPro" id="IPR050763">
    <property type="entry name" value="ABC_transporter_ATP-binding"/>
</dbReference>
<keyword evidence="4" id="KW-0547">Nucleotide-binding</keyword>
<dbReference type="GO" id="GO:0005886">
    <property type="term" value="C:plasma membrane"/>
    <property type="evidence" value="ECO:0007669"/>
    <property type="project" value="UniProtKB-SubCell"/>
</dbReference>
<dbReference type="STRING" id="1817864.A2Z21_09795"/>
<dbReference type="Proteomes" id="UP000179157">
    <property type="component" value="Unassembled WGS sequence"/>
</dbReference>
<dbReference type="FunFam" id="3.40.50.300:FF:000589">
    <property type="entry name" value="ABC transporter, ATP-binding subunit"/>
    <property type="match status" value="1"/>
</dbReference>
<gene>
    <name evidence="9" type="ORF">A2Z21_09795</name>
</gene>